<evidence type="ECO:0000313" key="3">
    <source>
        <dbReference type="EMBL" id="MQO08329.1"/>
    </source>
</evidence>
<dbReference type="Proteomes" id="UP000405805">
    <property type="component" value="Unassembled WGS sequence"/>
</dbReference>
<evidence type="ECO:0008006" key="8">
    <source>
        <dbReference type="Google" id="ProtNLM"/>
    </source>
</evidence>
<dbReference type="Proteomes" id="UP000442105">
    <property type="component" value="Unassembled WGS sequence"/>
</dbReference>
<dbReference type="Proteomes" id="UP000477980">
    <property type="component" value="Unassembled WGS sequence"/>
</dbReference>
<evidence type="ECO:0000313" key="7">
    <source>
        <dbReference type="Proteomes" id="UP000477980"/>
    </source>
</evidence>
<reference evidence="5 6" key="1">
    <citation type="submission" date="2019-09" db="EMBL/GenBank/DDBJ databases">
        <title>Distinct polysaccharide growth profiles of human intestinal Prevotella copri isolates.</title>
        <authorList>
            <person name="Fehlner-Peach H."/>
            <person name="Magnabosco C."/>
            <person name="Raghavan V."/>
            <person name="Scher J.U."/>
            <person name="Tett A."/>
            <person name="Cox L.M."/>
            <person name="Gottsegen C."/>
            <person name="Watters A."/>
            <person name="Wiltshire- Gordon J.D."/>
            <person name="Segata N."/>
            <person name="Bonneau R."/>
            <person name="Littman D.R."/>
        </authorList>
    </citation>
    <scope>NUCLEOTIDE SEQUENCE [LARGE SCALE GENOMIC DNA]</scope>
    <source>
        <strain evidence="5">iA624</strain>
        <strain evidence="3">IA624</strain>
        <strain evidence="7">iAA917</strain>
        <strain evidence="4">IAA917</strain>
        <strain evidence="6">iAQ1179</strain>
        <strain evidence="2">IAQ1179</strain>
    </source>
</reference>
<keyword evidence="1" id="KW-0732">Signal</keyword>
<feature type="chain" id="PRO_5041168715" description="Lipoprotein" evidence="1">
    <location>
        <begin position="18"/>
        <end position="282"/>
    </location>
</feature>
<evidence type="ECO:0000313" key="2">
    <source>
        <dbReference type="EMBL" id="MQN13437.1"/>
    </source>
</evidence>
<sequence length="282" mass="30115">MKKILFMIPLLALLFTACDPTSEDNGPGANISAEELTNDFSISQESEGNNNLTFNLAHARYVKIYNADTGGLVAQGTNSLKAQVIPPTTTANFYAEAINPDGSKVKSTTKSVTVSNYTNLPAIFDDVFGKDANGNYQTSTWTWDDSADKCWGNGGWGGDVGPSWWGFPVGADLEEQATGKGLPGDGLSSAWFSISLSEGVKTSRGETGTVVVDEKPAQQGWDRGTMTFSGTVPLLGVLPNDGDQRCYKYQILKAGNGKLVLAMQSGSGSEGWFLVFKQIPNK</sequence>
<accession>A0A5P0WM11</accession>
<dbReference type="RefSeq" id="WP_153090776.1">
    <property type="nucleotide sequence ID" value="NZ_VZAH01000078.1"/>
</dbReference>
<evidence type="ECO:0000256" key="1">
    <source>
        <dbReference type="SAM" id="SignalP"/>
    </source>
</evidence>
<dbReference type="EMBL" id="VZAH01000078">
    <property type="protein sequence ID" value="MQP14354.1"/>
    <property type="molecule type" value="Genomic_DNA"/>
</dbReference>
<comment type="caution">
    <text evidence="4">The sequence shown here is derived from an EMBL/GenBank/DDBJ whole genome shotgun (WGS) entry which is preliminary data.</text>
</comment>
<evidence type="ECO:0000313" key="6">
    <source>
        <dbReference type="Proteomes" id="UP000442105"/>
    </source>
</evidence>
<dbReference type="EMBL" id="VZCW01000302">
    <property type="protein sequence ID" value="MQN13437.1"/>
    <property type="molecule type" value="Genomic_DNA"/>
</dbReference>
<dbReference type="AlphaFoldDB" id="A0A5P0WM11"/>
<dbReference type="EMBL" id="VZBP01000013">
    <property type="protein sequence ID" value="MQO08329.1"/>
    <property type="molecule type" value="Genomic_DNA"/>
</dbReference>
<proteinExistence type="predicted"/>
<name>A0A5P0WM11_9BACT</name>
<organism evidence="4 7">
    <name type="scientific">Segatella copri</name>
    <dbReference type="NCBI Taxonomy" id="165179"/>
    <lineage>
        <taxon>Bacteria</taxon>
        <taxon>Pseudomonadati</taxon>
        <taxon>Bacteroidota</taxon>
        <taxon>Bacteroidia</taxon>
        <taxon>Bacteroidales</taxon>
        <taxon>Prevotellaceae</taxon>
        <taxon>Segatella</taxon>
    </lineage>
</organism>
<gene>
    <name evidence="4" type="ORF">F7D25_08010</name>
    <name evidence="3" type="ORF">F7D57_01040</name>
    <name evidence="2" type="ORF">F7D95_11640</name>
</gene>
<evidence type="ECO:0000313" key="4">
    <source>
        <dbReference type="EMBL" id="MQP14354.1"/>
    </source>
</evidence>
<dbReference type="OrthoDB" id="646668at2"/>
<evidence type="ECO:0000313" key="5">
    <source>
        <dbReference type="Proteomes" id="UP000405805"/>
    </source>
</evidence>
<feature type="signal peptide" evidence="1">
    <location>
        <begin position="1"/>
        <end position="17"/>
    </location>
</feature>
<dbReference type="PROSITE" id="PS51257">
    <property type="entry name" value="PROKAR_LIPOPROTEIN"/>
    <property type="match status" value="1"/>
</dbReference>
<protein>
    <recommendedName>
        <fullName evidence="8">Lipoprotein</fullName>
    </recommendedName>
</protein>